<dbReference type="EMBL" id="JABBFX010000001">
    <property type="protein sequence ID" value="NML44398.1"/>
    <property type="molecule type" value="Genomic_DNA"/>
</dbReference>
<dbReference type="Gene3D" id="3.40.50.10540">
    <property type="entry name" value="Crotonobetainyl-coa:carnitine coa-transferase, domain 1"/>
    <property type="match status" value="1"/>
</dbReference>
<dbReference type="RefSeq" id="WP_169418529.1">
    <property type="nucleotide sequence ID" value="NZ_JABBFX010000001.1"/>
</dbReference>
<comment type="caution">
    <text evidence="2">The sequence shown here is derived from an EMBL/GenBank/DDBJ whole genome shotgun (WGS) entry which is preliminary data.</text>
</comment>
<keyword evidence="3" id="KW-1185">Reference proteome</keyword>
<dbReference type="Gene3D" id="3.30.1540.10">
    <property type="entry name" value="formyl-coa transferase, domain 3"/>
    <property type="match status" value="1"/>
</dbReference>
<dbReference type="GO" id="GO:0008410">
    <property type="term" value="F:CoA-transferase activity"/>
    <property type="evidence" value="ECO:0007669"/>
    <property type="project" value="TreeGrafter"/>
</dbReference>
<dbReference type="InterPro" id="IPR023606">
    <property type="entry name" value="CoA-Trfase_III_dom_1_sf"/>
</dbReference>
<dbReference type="SUPFAM" id="SSF89796">
    <property type="entry name" value="CoA-transferase family III (CaiB/BaiF)"/>
    <property type="match status" value="1"/>
</dbReference>
<protein>
    <submittedName>
        <fullName evidence="2">CoA transferase</fullName>
    </submittedName>
</protein>
<dbReference type="InterPro" id="IPR050483">
    <property type="entry name" value="CoA-transferase_III_domain"/>
</dbReference>
<dbReference type="Pfam" id="PF02515">
    <property type="entry name" value="CoA_transf_3"/>
    <property type="match status" value="1"/>
</dbReference>
<dbReference type="Proteomes" id="UP000541185">
    <property type="component" value="Unassembled WGS sequence"/>
</dbReference>
<dbReference type="PANTHER" id="PTHR48207:SF3">
    <property type="entry name" value="SUCCINATE--HYDROXYMETHYLGLUTARATE COA-TRANSFERASE"/>
    <property type="match status" value="1"/>
</dbReference>
<name>A0A848H9U7_9BURK</name>
<evidence type="ECO:0000256" key="1">
    <source>
        <dbReference type="ARBA" id="ARBA00022679"/>
    </source>
</evidence>
<proteinExistence type="predicted"/>
<dbReference type="AlphaFoldDB" id="A0A848H9U7"/>
<dbReference type="PANTHER" id="PTHR48207">
    <property type="entry name" value="SUCCINATE--HYDROXYMETHYLGLUTARATE COA-TRANSFERASE"/>
    <property type="match status" value="1"/>
</dbReference>
<accession>A0A848H9U7</accession>
<gene>
    <name evidence="2" type="ORF">HHL11_11590</name>
</gene>
<keyword evidence="1 2" id="KW-0808">Transferase</keyword>
<organism evidence="2 3">
    <name type="scientific">Ramlibacter agri</name>
    <dbReference type="NCBI Taxonomy" id="2728837"/>
    <lineage>
        <taxon>Bacteria</taxon>
        <taxon>Pseudomonadati</taxon>
        <taxon>Pseudomonadota</taxon>
        <taxon>Betaproteobacteria</taxon>
        <taxon>Burkholderiales</taxon>
        <taxon>Comamonadaceae</taxon>
        <taxon>Ramlibacter</taxon>
    </lineage>
</organism>
<dbReference type="InterPro" id="IPR003673">
    <property type="entry name" value="CoA-Trfase_fam_III"/>
</dbReference>
<sequence>MTATGRGGALAGLRVVDLTRVLAGPLCTQILSDQGASVVKIEPPSGDETRTLGPPFDEAGQAAYFTALNRGKQSMSLDLSRPEAQEVLHRLLADADVLVENFLPGTMERWGLGYEQALAGRYPRLVYCAISGFGGDGPLGGLPGYDAVLQALCGLMSINGDEESGATRLGIPIVDHLTGYVALTGILMALNARHASGRGQRVEATLYDTALSLLLPHAANWFASEAAPKLLGSAHPNIAPYDKFRAQDGEVFIGILNDGQFRRFCAHLGAEQLPADERFANNRARVTNRAALKREIEAAIGGRASAPLCEALMRAGVPAGRVSSVPQALEHPHSAHRDIVVRRGSYTGVRSPMRLHGTPGTPGEAPPAFAQHADEVLERLGFDATARERLRESGAVPGH</sequence>
<evidence type="ECO:0000313" key="2">
    <source>
        <dbReference type="EMBL" id="NML44398.1"/>
    </source>
</evidence>
<evidence type="ECO:0000313" key="3">
    <source>
        <dbReference type="Proteomes" id="UP000541185"/>
    </source>
</evidence>
<reference evidence="2 3" key="1">
    <citation type="submission" date="2020-04" db="EMBL/GenBank/DDBJ databases">
        <title>Ramlibacter sp. G-1-2-2 isolated from soil.</title>
        <authorList>
            <person name="Dahal R.H."/>
        </authorList>
    </citation>
    <scope>NUCLEOTIDE SEQUENCE [LARGE SCALE GENOMIC DNA]</scope>
    <source>
        <strain evidence="2 3">G-1-2-2</strain>
    </source>
</reference>
<dbReference type="InterPro" id="IPR044855">
    <property type="entry name" value="CoA-Trfase_III_dom3_sf"/>
</dbReference>